<evidence type="ECO:0000313" key="8">
    <source>
        <dbReference type="EMBL" id="OGZ69904.1"/>
    </source>
</evidence>
<dbReference type="PANTHER" id="PTHR11229">
    <property type="entry name" value="50S RIBOSOMAL PROTEIN L3"/>
    <property type="match status" value="1"/>
</dbReference>
<evidence type="ECO:0000256" key="4">
    <source>
        <dbReference type="ARBA" id="ARBA00022980"/>
    </source>
</evidence>
<dbReference type="InterPro" id="IPR009000">
    <property type="entry name" value="Transl_B-barrel_sf"/>
</dbReference>
<dbReference type="Pfam" id="PF00297">
    <property type="entry name" value="Ribosomal_L3"/>
    <property type="match status" value="1"/>
</dbReference>
<proteinExistence type="inferred from homology"/>
<evidence type="ECO:0000256" key="5">
    <source>
        <dbReference type="ARBA" id="ARBA00023274"/>
    </source>
</evidence>
<name>A0A1G2I509_9BACT</name>
<evidence type="ECO:0000313" key="9">
    <source>
        <dbReference type="Proteomes" id="UP000179214"/>
    </source>
</evidence>
<dbReference type="InterPro" id="IPR019927">
    <property type="entry name" value="Ribosomal_uL3_bac/org-type"/>
</dbReference>
<dbReference type="EMBL" id="MHOV01000024">
    <property type="protein sequence ID" value="OGZ69904.1"/>
    <property type="molecule type" value="Genomic_DNA"/>
</dbReference>
<gene>
    <name evidence="8" type="ORF">A3F47_01180</name>
</gene>
<dbReference type="FunFam" id="2.40.30.10:FF:000004">
    <property type="entry name" value="50S ribosomal protein L3"/>
    <property type="match status" value="1"/>
</dbReference>
<dbReference type="Proteomes" id="UP000179214">
    <property type="component" value="Unassembled WGS sequence"/>
</dbReference>
<accession>A0A1G2I509</accession>
<keyword evidence="5" id="KW-0687">Ribonucleoprotein</keyword>
<sequence length="196" mass="21759">MKFILGKKIEMSQMFDEKGNVIPVTLISAGPCVVLQKKTKEREGYNALQIGFMKIEKKSKMRKSMKGKEYKYIKETRTDDDAKMGDEVNVSMFKEGDKVTVVATSKGKGFQGGVKRHGFHGRNATHGAKHEARTIGSTGQRFPQHVIKGRKMPGRMGFERITVKNLKIAKIDAENNVIAVKGAVPGHRGTLLQIKG</sequence>
<feature type="region of interest" description="Disordered" evidence="7">
    <location>
        <begin position="112"/>
        <end position="139"/>
    </location>
</feature>
<dbReference type="GO" id="GO:0022625">
    <property type="term" value="C:cytosolic large ribosomal subunit"/>
    <property type="evidence" value="ECO:0007669"/>
    <property type="project" value="TreeGrafter"/>
</dbReference>
<dbReference type="SUPFAM" id="SSF50447">
    <property type="entry name" value="Translation proteins"/>
    <property type="match status" value="1"/>
</dbReference>
<dbReference type="InterPro" id="IPR000597">
    <property type="entry name" value="Ribosomal_uL3"/>
</dbReference>
<dbReference type="Gene3D" id="2.40.30.10">
    <property type="entry name" value="Translation factors"/>
    <property type="match status" value="2"/>
</dbReference>
<dbReference type="NCBIfam" id="TIGR03625">
    <property type="entry name" value="L3_bact"/>
    <property type="match status" value="1"/>
</dbReference>
<evidence type="ECO:0000256" key="7">
    <source>
        <dbReference type="SAM" id="MobiDB-lite"/>
    </source>
</evidence>
<dbReference type="GO" id="GO:0003735">
    <property type="term" value="F:structural constituent of ribosome"/>
    <property type="evidence" value="ECO:0007669"/>
    <property type="project" value="UniProtKB-UniRule"/>
</dbReference>
<evidence type="ECO:0000256" key="6">
    <source>
        <dbReference type="NCBIfam" id="TIGR03625"/>
    </source>
</evidence>
<evidence type="ECO:0000256" key="3">
    <source>
        <dbReference type="ARBA" id="ARBA00022884"/>
    </source>
</evidence>
<keyword evidence="2" id="KW-0699">rRNA-binding</keyword>
<keyword evidence="4 8" id="KW-0689">Ribosomal protein</keyword>
<evidence type="ECO:0000256" key="1">
    <source>
        <dbReference type="ARBA" id="ARBA00006540"/>
    </source>
</evidence>
<protein>
    <recommendedName>
        <fullName evidence="6">50S ribosomal protein L3</fullName>
    </recommendedName>
</protein>
<dbReference type="PANTHER" id="PTHR11229:SF16">
    <property type="entry name" value="LARGE RIBOSOMAL SUBUNIT PROTEIN UL3C"/>
    <property type="match status" value="1"/>
</dbReference>
<dbReference type="AlphaFoldDB" id="A0A1G2I509"/>
<comment type="caution">
    <text evidence="8">The sequence shown here is derived from an EMBL/GenBank/DDBJ whole genome shotgun (WGS) entry which is preliminary data.</text>
</comment>
<evidence type="ECO:0000256" key="2">
    <source>
        <dbReference type="ARBA" id="ARBA00022730"/>
    </source>
</evidence>
<comment type="similarity">
    <text evidence="1">Belongs to the universal ribosomal protein uL3 family.</text>
</comment>
<dbReference type="GO" id="GO:0006412">
    <property type="term" value="P:translation"/>
    <property type="evidence" value="ECO:0007669"/>
    <property type="project" value="UniProtKB-UniRule"/>
</dbReference>
<organism evidence="8 9">
    <name type="scientific">Candidatus Staskawiczbacteria bacterium RIFCSPHIGHO2_12_FULL_38_11</name>
    <dbReference type="NCBI Taxonomy" id="1802209"/>
    <lineage>
        <taxon>Bacteria</taxon>
        <taxon>Candidatus Staskawicziibacteriota</taxon>
    </lineage>
</organism>
<keyword evidence="3" id="KW-0694">RNA-binding</keyword>
<reference evidence="8 9" key="1">
    <citation type="journal article" date="2016" name="Nat. Commun.">
        <title>Thousands of microbial genomes shed light on interconnected biogeochemical processes in an aquifer system.</title>
        <authorList>
            <person name="Anantharaman K."/>
            <person name="Brown C.T."/>
            <person name="Hug L.A."/>
            <person name="Sharon I."/>
            <person name="Castelle C.J."/>
            <person name="Probst A.J."/>
            <person name="Thomas B.C."/>
            <person name="Singh A."/>
            <person name="Wilkins M.J."/>
            <person name="Karaoz U."/>
            <person name="Brodie E.L."/>
            <person name="Williams K.H."/>
            <person name="Hubbard S.S."/>
            <person name="Banfield J.F."/>
        </authorList>
    </citation>
    <scope>NUCLEOTIDE SEQUENCE [LARGE SCALE GENOMIC DNA]</scope>
</reference>
<dbReference type="GO" id="GO:0019843">
    <property type="term" value="F:rRNA binding"/>
    <property type="evidence" value="ECO:0007669"/>
    <property type="project" value="UniProtKB-KW"/>
</dbReference>